<dbReference type="Proteomes" id="UP001148838">
    <property type="component" value="Unassembled WGS sequence"/>
</dbReference>
<reference evidence="1 2" key="1">
    <citation type="journal article" date="2022" name="Allergy">
        <title>Genome assembly and annotation of Periplaneta americana reveal a comprehensive cockroach allergen profile.</title>
        <authorList>
            <person name="Wang L."/>
            <person name="Xiong Q."/>
            <person name="Saelim N."/>
            <person name="Wang L."/>
            <person name="Nong W."/>
            <person name="Wan A.T."/>
            <person name="Shi M."/>
            <person name="Liu X."/>
            <person name="Cao Q."/>
            <person name="Hui J.H.L."/>
            <person name="Sookrung N."/>
            <person name="Leung T.F."/>
            <person name="Tungtrongchitr A."/>
            <person name="Tsui S.K.W."/>
        </authorList>
    </citation>
    <scope>NUCLEOTIDE SEQUENCE [LARGE SCALE GENOMIC DNA]</scope>
    <source>
        <strain evidence="1">PWHHKU_190912</strain>
    </source>
</reference>
<protein>
    <submittedName>
        <fullName evidence="1">Uncharacterized protein</fullName>
    </submittedName>
</protein>
<gene>
    <name evidence="1" type="ORF">ANN_07164</name>
</gene>
<name>A0ABQ8TFL4_PERAM</name>
<proteinExistence type="predicted"/>
<sequence length="88" mass="9726">MASLCESGNEPAGSLKAIMLGIGNQLPDFKESDMIIMQQQMCSLCDWLGREPCYVYVIRRNKASAVITEEVLNTACRRVVTTVNKALT</sequence>
<dbReference type="EMBL" id="JAJSOF020000011">
    <property type="protein sequence ID" value="KAJ4445359.1"/>
    <property type="molecule type" value="Genomic_DNA"/>
</dbReference>
<keyword evidence="2" id="KW-1185">Reference proteome</keyword>
<accession>A0ABQ8TFL4</accession>
<evidence type="ECO:0000313" key="1">
    <source>
        <dbReference type="EMBL" id="KAJ4445359.1"/>
    </source>
</evidence>
<evidence type="ECO:0000313" key="2">
    <source>
        <dbReference type="Proteomes" id="UP001148838"/>
    </source>
</evidence>
<comment type="caution">
    <text evidence="1">The sequence shown here is derived from an EMBL/GenBank/DDBJ whole genome shotgun (WGS) entry which is preliminary data.</text>
</comment>
<organism evidence="1 2">
    <name type="scientific">Periplaneta americana</name>
    <name type="common">American cockroach</name>
    <name type="synonym">Blatta americana</name>
    <dbReference type="NCBI Taxonomy" id="6978"/>
    <lineage>
        <taxon>Eukaryota</taxon>
        <taxon>Metazoa</taxon>
        <taxon>Ecdysozoa</taxon>
        <taxon>Arthropoda</taxon>
        <taxon>Hexapoda</taxon>
        <taxon>Insecta</taxon>
        <taxon>Pterygota</taxon>
        <taxon>Neoptera</taxon>
        <taxon>Polyneoptera</taxon>
        <taxon>Dictyoptera</taxon>
        <taxon>Blattodea</taxon>
        <taxon>Blattoidea</taxon>
        <taxon>Blattidae</taxon>
        <taxon>Blattinae</taxon>
        <taxon>Periplaneta</taxon>
    </lineage>
</organism>